<comment type="similarity">
    <text evidence="1">Belongs to the cytochrome b5 family. MAPR subfamily.</text>
</comment>
<evidence type="ECO:0000259" key="3">
    <source>
        <dbReference type="SMART" id="SM01117"/>
    </source>
</evidence>
<organism evidence="4 5">
    <name type="scientific">Blastomyces parvus</name>
    <dbReference type="NCBI Taxonomy" id="2060905"/>
    <lineage>
        <taxon>Eukaryota</taxon>
        <taxon>Fungi</taxon>
        <taxon>Dikarya</taxon>
        <taxon>Ascomycota</taxon>
        <taxon>Pezizomycotina</taxon>
        <taxon>Eurotiomycetes</taxon>
        <taxon>Eurotiomycetidae</taxon>
        <taxon>Onygenales</taxon>
        <taxon>Ajellomycetaceae</taxon>
        <taxon>Blastomyces</taxon>
    </lineage>
</organism>
<dbReference type="PANTHER" id="PTHR10281">
    <property type="entry name" value="MEMBRANE-ASSOCIATED PROGESTERONE RECEPTOR COMPONENT-RELATED"/>
    <property type="match status" value="1"/>
</dbReference>
<accession>A0A2B7X310</accession>
<dbReference type="PANTHER" id="PTHR10281:SF76">
    <property type="entry name" value="CALCUTTA CUP-RELATED"/>
    <property type="match status" value="1"/>
</dbReference>
<evidence type="ECO:0000313" key="4">
    <source>
        <dbReference type="EMBL" id="PGH03147.1"/>
    </source>
</evidence>
<comment type="caution">
    <text evidence="4">The sequence shown here is derived from an EMBL/GenBank/DDBJ whole genome shotgun (WGS) entry which is preliminary data.</text>
</comment>
<dbReference type="AlphaFoldDB" id="A0A2B7X310"/>
<dbReference type="SUPFAM" id="SSF55856">
    <property type="entry name" value="Cytochrome b5-like heme/steroid binding domain"/>
    <property type="match status" value="1"/>
</dbReference>
<feature type="compositionally biased region" description="Polar residues" evidence="2">
    <location>
        <begin position="31"/>
        <end position="51"/>
    </location>
</feature>
<feature type="domain" description="Cytochrome b5 heme-binding" evidence="3">
    <location>
        <begin position="118"/>
        <end position="196"/>
    </location>
</feature>
<evidence type="ECO:0000256" key="2">
    <source>
        <dbReference type="SAM" id="MobiDB-lite"/>
    </source>
</evidence>
<dbReference type="SMART" id="SM01117">
    <property type="entry name" value="Cyt-b5"/>
    <property type="match status" value="1"/>
</dbReference>
<dbReference type="GO" id="GO:0012505">
    <property type="term" value="C:endomembrane system"/>
    <property type="evidence" value="ECO:0007669"/>
    <property type="project" value="TreeGrafter"/>
</dbReference>
<sequence>MPDLRQRPRKGPSRSTADRTDADGSDELGYTSASSQGDEKTTPPNSTSTGSKKTEQPRHNSSWAIISPLDILRIVFLLFLTSSALSYYVTTDSVLWGYKPKILRWPVLKSYLRGPITLTPAQLALYNGTDPSLPIYVAVNGTIFDVSANPRIYGKGGGYNTLAGVDASRAYVTGCFAEDRTPDLRGVELMYVPVEDDEEGAAERAMSGAAKKVRREREWRAARAKVRKQVEHWRGFFANHDKYFEVGRVVGVEGLMAGPERELCEAARKSRPLRSRLNGGKD</sequence>
<reference evidence="4 5" key="1">
    <citation type="submission" date="2017-10" db="EMBL/GenBank/DDBJ databases">
        <title>Comparative genomics in systemic dimorphic fungi from Ajellomycetaceae.</title>
        <authorList>
            <person name="Munoz J.F."/>
            <person name="Mcewen J.G."/>
            <person name="Clay O.K."/>
            <person name="Cuomo C.A."/>
        </authorList>
    </citation>
    <scope>NUCLEOTIDE SEQUENCE [LARGE SCALE GENOMIC DNA]</scope>
    <source>
        <strain evidence="4 5">UAMH130</strain>
    </source>
</reference>
<dbReference type="OrthoDB" id="10257697at2759"/>
<keyword evidence="5" id="KW-1185">Reference proteome</keyword>
<dbReference type="Proteomes" id="UP000224080">
    <property type="component" value="Unassembled WGS sequence"/>
</dbReference>
<evidence type="ECO:0000256" key="1">
    <source>
        <dbReference type="ARBA" id="ARBA00038357"/>
    </source>
</evidence>
<proteinExistence type="inferred from homology"/>
<dbReference type="EMBL" id="PDNC01000051">
    <property type="protein sequence ID" value="PGH03147.1"/>
    <property type="molecule type" value="Genomic_DNA"/>
</dbReference>
<dbReference type="Gene3D" id="3.10.120.10">
    <property type="entry name" value="Cytochrome b5-like heme/steroid binding domain"/>
    <property type="match status" value="1"/>
</dbReference>
<dbReference type="InterPro" id="IPR001199">
    <property type="entry name" value="Cyt_B5-like_heme/steroid-bd"/>
</dbReference>
<dbReference type="InterPro" id="IPR050577">
    <property type="entry name" value="MAPR/NEUFC/NENF-like"/>
</dbReference>
<gene>
    <name evidence="4" type="ORF">GX51_04182</name>
</gene>
<dbReference type="GO" id="GO:0016020">
    <property type="term" value="C:membrane"/>
    <property type="evidence" value="ECO:0007669"/>
    <property type="project" value="TreeGrafter"/>
</dbReference>
<name>A0A2B7X310_9EURO</name>
<evidence type="ECO:0000313" key="5">
    <source>
        <dbReference type="Proteomes" id="UP000224080"/>
    </source>
</evidence>
<protein>
    <recommendedName>
        <fullName evidence="3">Cytochrome b5 heme-binding domain-containing protein</fullName>
    </recommendedName>
</protein>
<dbReference type="FunFam" id="3.10.120.10:FF:000018">
    <property type="entry name" value="Heme/steroid binding domain protein, putative"/>
    <property type="match status" value="1"/>
</dbReference>
<dbReference type="InterPro" id="IPR036400">
    <property type="entry name" value="Cyt_B5-like_heme/steroid_sf"/>
</dbReference>
<feature type="region of interest" description="Disordered" evidence="2">
    <location>
        <begin position="1"/>
        <end position="59"/>
    </location>
</feature>